<name>A0A4R7SR12_9BACT</name>
<dbReference type="RefSeq" id="WP_133792851.1">
    <property type="nucleotide sequence ID" value="NZ_SOCA01000001.1"/>
</dbReference>
<proteinExistence type="predicted"/>
<dbReference type="Proteomes" id="UP000295662">
    <property type="component" value="Unassembled WGS sequence"/>
</dbReference>
<evidence type="ECO:0000313" key="1">
    <source>
        <dbReference type="EMBL" id="TDU80856.1"/>
    </source>
</evidence>
<keyword evidence="2" id="KW-1185">Reference proteome</keyword>
<reference evidence="1 2" key="1">
    <citation type="submission" date="2019-03" db="EMBL/GenBank/DDBJ databases">
        <title>Genomic Encyclopedia of Archaeal and Bacterial Type Strains, Phase II (KMG-II): from individual species to whole genera.</title>
        <authorList>
            <person name="Goeker M."/>
        </authorList>
    </citation>
    <scope>NUCLEOTIDE SEQUENCE [LARGE SCALE GENOMIC DNA]</scope>
    <source>
        <strain evidence="1 2">ATCC 25309</strain>
    </source>
</reference>
<dbReference type="EMBL" id="SOCA01000001">
    <property type="protein sequence ID" value="TDU80856.1"/>
    <property type="molecule type" value="Genomic_DNA"/>
</dbReference>
<organism evidence="1 2">
    <name type="scientific">Prosthecobacter fusiformis</name>
    <dbReference type="NCBI Taxonomy" id="48464"/>
    <lineage>
        <taxon>Bacteria</taxon>
        <taxon>Pseudomonadati</taxon>
        <taxon>Verrucomicrobiota</taxon>
        <taxon>Verrucomicrobiia</taxon>
        <taxon>Verrucomicrobiales</taxon>
        <taxon>Verrucomicrobiaceae</taxon>
        <taxon>Prosthecobacter</taxon>
    </lineage>
</organism>
<evidence type="ECO:0000313" key="2">
    <source>
        <dbReference type="Proteomes" id="UP000295662"/>
    </source>
</evidence>
<dbReference type="AlphaFoldDB" id="A0A4R7SR12"/>
<gene>
    <name evidence="1" type="ORF">EI77_00154</name>
</gene>
<sequence>MRAAPTHHSGEPVFKVPAQPFQIRSFMESLEAEFPDTRSSRIMEAYQEAQMEIHSDNQDSLKAKVREILYR</sequence>
<comment type="caution">
    <text evidence="1">The sequence shown here is derived from an EMBL/GenBank/DDBJ whole genome shotgun (WGS) entry which is preliminary data.</text>
</comment>
<accession>A0A4R7SR12</accession>
<protein>
    <submittedName>
        <fullName evidence="1">Uncharacterized protein</fullName>
    </submittedName>
</protein>